<name>A0A4C1XPT3_EUMVA</name>
<dbReference type="AlphaFoldDB" id="A0A4C1XPT3"/>
<dbReference type="EMBL" id="BGZK01000918">
    <property type="protein sequence ID" value="GBP65063.1"/>
    <property type="molecule type" value="Genomic_DNA"/>
</dbReference>
<gene>
    <name evidence="1" type="ORF">EVAR_46857_1</name>
</gene>
<protein>
    <submittedName>
        <fullName evidence="1">Uncharacterized protein</fullName>
    </submittedName>
</protein>
<reference evidence="1 2" key="1">
    <citation type="journal article" date="2019" name="Commun. Biol.">
        <title>The bagworm genome reveals a unique fibroin gene that provides high tensile strength.</title>
        <authorList>
            <person name="Kono N."/>
            <person name="Nakamura H."/>
            <person name="Ohtoshi R."/>
            <person name="Tomita M."/>
            <person name="Numata K."/>
            <person name="Arakawa K."/>
        </authorList>
    </citation>
    <scope>NUCLEOTIDE SEQUENCE [LARGE SCALE GENOMIC DNA]</scope>
</reference>
<proteinExistence type="predicted"/>
<organism evidence="1 2">
    <name type="scientific">Eumeta variegata</name>
    <name type="common">Bagworm moth</name>
    <name type="synonym">Eumeta japonica</name>
    <dbReference type="NCBI Taxonomy" id="151549"/>
    <lineage>
        <taxon>Eukaryota</taxon>
        <taxon>Metazoa</taxon>
        <taxon>Ecdysozoa</taxon>
        <taxon>Arthropoda</taxon>
        <taxon>Hexapoda</taxon>
        <taxon>Insecta</taxon>
        <taxon>Pterygota</taxon>
        <taxon>Neoptera</taxon>
        <taxon>Endopterygota</taxon>
        <taxon>Lepidoptera</taxon>
        <taxon>Glossata</taxon>
        <taxon>Ditrysia</taxon>
        <taxon>Tineoidea</taxon>
        <taxon>Psychidae</taxon>
        <taxon>Oiketicinae</taxon>
        <taxon>Eumeta</taxon>
    </lineage>
</organism>
<dbReference type="OrthoDB" id="7474354at2759"/>
<accession>A0A4C1XPT3</accession>
<comment type="caution">
    <text evidence="1">The sequence shown here is derived from an EMBL/GenBank/DDBJ whole genome shotgun (WGS) entry which is preliminary data.</text>
</comment>
<evidence type="ECO:0000313" key="1">
    <source>
        <dbReference type="EMBL" id="GBP65063.1"/>
    </source>
</evidence>
<dbReference type="Proteomes" id="UP000299102">
    <property type="component" value="Unassembled WGS sequence"/>
</dbReference>
<keyword evidence="2" id="KW-1185">Reference proteome</keyword>
<sequence>MQILPCALSDLSFDDAQNCLKPNDANIVLSGGPTHDENMVYPIRSILDSGAVESHTYRIETISTTRLSENTASPVLGYDEAYEDTYGAADRLAYGDCFGDSGPAPGAAQPPPPATRPSRSLDARIDRALRETGKELKVTTTILFSDFCFEHFGALKCTPSLLPADVISTIGLDLLDLGLIRDLKWFENV</sequence>
<evidence type="ECO:0000313" key="2">
    <source>
        <dbReference type="Proteomes" id="UP000299102"/>
    </source>
</evidence>